<dbReference type="EMBL" id="LN885086">
    <property type="protein sequence ID" value="CUQ67087.1"/>
    <property type="molecule type" value="Genomic_DNA"/>
</dbReference>
<accession>A0A0S4KTI3</accession>
<dbReference type="Proteomes" id="UP000066284">
    <property type="component" value="Chromosome 1"/>
</dbReference>
<keyword evidence="3" id="KW-1185">Reference proteome</keyword>
<evidence type="ECO:0000313" key="3">
    <source>
        <dbReference type="Proteomes" id="UP000066284"/>
    </source>
</evidence>
<dbReference type="OrthoDB" id="9775100at2"/>
<evidence type="ECO:0000313" key="2">
    <source>
        <dbReference type="EMBL" id="CUQ67087.1"/>
    </source>
</evidence>
<gene>
    <name evidence="2" type="ORF">NITINOP_2115</name>
</gene>
<dbReference type="RefSeq" id="WP_062485164.1">
    <property type="nucleotide sequence ID" value="NZ_LN885086.1"/>
</dbReference>
<protein>
    <submittedName>
        <fullName evidence="2">Uncharacterized protein</fullName>
    </submittedName>
</protein>
<dbReference type="PROSITE" id="PS51257">
    <property type="entry name" value="PROKAR_LIPOPROTEIN"/>
    <property type="match status" value="1"/>
</dbReference>
<proteinExistence type="predicted"/>
<name>A0A0S4KTI3_9BACT</name>
<reference evidence="3" key="1">
    <citation type="submission" date="2015-09" db="EMBL/GenBank/DDBJ databases">
        <authorList>
            <person name="Daims H."/>
        </authorList>
    </citation>
    <scope>NUCLEOTIDE SEQUENCE [LARGE SCALE GENOMIC DNA]</scope>
</reference>
<organism evidence="2 3">
    <name type="scientific">Candidatus Nitrospira inopinata</name>
    <dbReference type="NCBI Taxonomy" id="1715989"/>
    <lineage>
        <taxon>Bacteria</taxon>
        <taxon>Pseudomonadati</taxon>
        <taxon>Nitrospirota</taxon>
        <taxon>Nitrospiria</taxon>
        <taxon>Nitrospirales</taxon>
        <taxon>Nitrospiraceae</taxon>
        <taxon>Nitrospira</taxon>
    </lineage>
</organism>
<dbReference type="AlphaFoldDB" id="A0A0S4KTI3"/>
<sequence>MIRLSVGAGFLIVLLGGCMTWPATPSDKPFFKLDAQESKWLQPLIRKQEAALATCGETASCDRAYFVRALLGLYESREIAENYFRKLIETAPQSQLAASGKAWLQLLQEYPAPASISWLEAVAGAPTIAGTNVSLARVSERLVRDLLDGEAMIQRIRLSKEEGSQLIEMLQRDLADRERKLESLSKKAESTSLQALQKQLAERDKKIEDLTTQLEALKRIDQEMRDKVRPIRPPSTVVPLPPLDPTP</sequence>
<dbReference type="KEGG" id="nio:NITINOP_2115"/>
<evidence type="ECO:0000256" key="1">
    <source>
        <dbReference type="SAM" id="MobiDB-lite"/>
    </source>
</evidence>
<dbReference type="STRING" id="1715989.NITINOP_2115"/>
<feature type="region of interest" description="Disordered" evidence="1">
    <location>
        <begin position="225"/>
        <end position="247"/>
    </location>
</feature>